<organism evidence="1 2">
    <name type="scientific">Pseudomonas fluorescens</name>
    <dbReference type="NCBI Taxonomy" id="294"/>
    <lineage>
        <taxon>Bacteria</taxon>
        <taxon>Pseudomonadati</taxon>
        <taxon>Pseudomonadota</taxon>
        <taxon>Gammaproteobacteria</taxon>
        <taxon>Pseudomonadales</taxon>
        <taxon>Pseudomonadaceae</taxon>
        <taxon>Pseudomonas</taxon>
    </lineage>
</organism>
<accession>A0A5E7VUA8</accession>
<dbReference type="OrthoDB" id="6994634at2"/>
<gene>
    <name evidence="1" type="ORF">PS928_06444</name>
</gene>
<dbReference type="EMBL" id="CABVJF010000042">
    <property type="protein sequence ID" value="VVQ26262.1"/>
    <property type="molecule type" value="Genomic_DNA"/>
</dbReference>
<reference evidence="1 2" key="1">
    <citation type="submission" date="2019-09" db="EMBL/GenBank/DDBJ databases">
        <authorList>
            <person name="Chandra G."/>
            <person name="Truman W A."/>
        </authorList>
    </citation>
    <scope>NUCLEOTIDE SEQUENCE [LARGE SCALE GENOMIC DNA]</scope>
    <source>
        <strain evidence="1">PS928</strain>
    </source>
</reference>
<evidence type="ECO:0000313" key="2">
    <source>
        <dbReference type="Proteomes" id="UP000381378"/>
    </source>
</evidence>
<proteinExistence type="predicted"/>
<evidence type="ECO:0000313" key="1">
    <source>
        <dbReference type="EMBL" id="VVQ26262.1"/>
    </source>
</evidence>
<dbReference type="Proteomes" id="UP000381378">
    <property type="component" value="Unassembled WGS sequence"/>
</dbReference>
<sequence length="78" mass="8345">MSPFVGASLLAMDANDKAGNLKPRGVLRLFASKLAPTGMVVNDNAAHLTRRGVLRLFASKLAPTRAIRQAQICKGRTI</sequence>
<protein>
    <submittedName>
        <fullName evidence="1">Uncharacterized protein</fullName>
    </submittedName>
</protein>
<name>A0A5E7VUA8_PSEFL</name>
<dbReference type="AlphaFoldDB" id="A0A5E7VUA8"/>